<feature type="region of interest" description="Disordered" evidence="1">
    <location>
        <begin position="1"/>
        <end position="120"/>
    </location>
</feature>
<accession>A0A9W3B0J3</accession>
<feature type="compositionally biased region" description="Polar residues" evidence="1">
    <location>
        <begin position="82"/>
        <end position="93"/>
    </location>
</feature>
<evidence type="ECO:0000313" key="4">
    <source>
        <dbReference type="RefSeq" id="XP_055892989.1"/>
    </source>
</evidence>
<dbReference type="PANTHER" id="PTHR22684">
    <property type="entry name" value="NULP1-RELATED"/>
    <property type="match status" value="1"/>
</dbReference>
<feature type="region of interest" description="Disordered" evidence="1">
    <location>
        <begin position="648"/>
        <end position="685"/>
    </location>
</feature>
<feature type="compositionally biased region" description="Basic residues" evidence="1">
    <location>
        <begin position="94"/>
        <end position="104"/>
    </location>
</feature>
<reference evidence="3 4" key="1">
    <citation type="submission" date="2025-04" db="UniProtKB">
        <authorList>
            <consortium name="RefSeq"/>
        </authorList>
    </citation>
    <scope>IDENTIFICATION</scope>
</reference>
<dbReference type="RefSeq" id="XP_055892988.1">
    <property type="nucleotide sequence ID" value="XM_056037013.1"/>
</dbReference>
<dbReference type="RefSeq" id="XP_055892991.1">
    <property type="nucleotide sequence ID" value="XM_056037016.1"/>
</dbReference>
<evidence type="ECO:0000256" key="1">
    <source>
        <dbReference type="SAM" id="MobiDB-lite"/>
    </source>
</evidence>
<feature type="region of interest" description="Disordered" evidence="1">
    <location>
        <begin position="183"/>
        <end position="210"/>
    </location>
</feature>
<dbReference type="RefSeq" id="XP_055892989.1">
    <property type="nucleotide sequence ID" value="XM_056037014.1"/>
</dbReference>
<evidence type="ECO:0000313" key="6">
    <source>
        <dbReference type="RefSeq" id="XP_055892991.1"/>
    </source>
</evidence>
<proteinExistence type="predicted"/>
<feature type="compositionally biased region" description="Basic residues" evidence="1">
    <location>
        <begin position="38"/>
        <end position="49"/>
    </location>
</feature>
<dbReference type="InterPro" id="IPR006994">
    <property type="entry name" value="TCF25/Rqc1"/>
</dbReference>
<dbReference type="Proteomes" id="UP001165740">
    <property type="component" value="Chromosome 7"/>
</dbReference>
<dbReference type="GeneID" id="106073744"/>
<dbReference type="RefSeq" id="XP_055892990.1">
    <property type="nucleotide sequence ID" value="XM_056037015.1"/>
</dbReference>
<evidence type="ECO:0000313" key="5">
    <source>
        <dbReference type="RefSeq" id="XP_055892990.1"/>
    </source>
</evidence>
<evidence type="ECO:0000313" key="2">
    <source>
        <dbReference type="Proteomes" id="UP001165740"/>
    </source>
</evidence>
<dbReference type="OrthoDB" id="205993at2759"/>
<dbReference type="PANTHER" id="PTHR22684:SF0">
    <property type="entry name" value="RIBOSOME QUALITY CONTROL COMPLEX SUBUNIT TCF25"/>
    <property type="match status" value="1"/>
</dbReference>
<sequence>MSSRALRRLQGNTDLAKLENLSSDDKEGESESDTISKPKTRSVIKKTKVKHIELPENPFELLNEGDGDGTDTKEDVEANGENVETNNTQNISVKSRKKKKKNRKGKENSNQNTVNQQTADDIEASVLEVNRLLGDPGNSIQQADSGRGHFSLSLKPLLHIDYRHLNPETELKRIFGSQVVRGEHPRNRRQRNRPFHRSGRLVQPRDTWHSTSGSGLSMKYLGDTEGFVFEHSSAYQKVQQQFYDAVESGLPELIINILREHPYHVDTLIQMADLHRATEDFQTAAESIEKALFGMECAFHSLFNLAAGNCYLDYKRRENRSFYLCLFKHILNLGRRGCNRTAFEFCKVLLSLDPENDPLDCMSMIDYFALRAEQYDHLLRLEQEVLITESMKHVPNFAMSIPLAHYHIARRDGGDIASADLLLQDSLLFFPMILVPLMDQCSVQLDKEVSGHSFFSTAELKDSTSELQRMITLYVKRCESCWKEAGVISWLEANVKAVLEIVNKEQDPRPKEYALLRKKRFRRPPLSTVRHYFLSEIQGLGLPRQYLGSSLLNYDPFPPHDSIAAYSRPPRQTVASEDHSGVLRTLLRSLMPSYNPYEPSNMRDRQQLNANEGDEGENEGAVGGNTMSQQLEHSVQAVMQAMRQLLSLPFGPAQGQDGNNQEDQVELEENEREWEEDEDNFDNLR</sequence>
<feature type="compositionally biased region" description="Acidic residues" evidence="1">
    <location>
        <begin position="663"/>
        <end position="685"/>
    </location>
</feature>
<keyword evidence="2" id="KW-1185">Reference proteome</keyword>
<dbReference type="Pfam" id="PF04910">
    <property type="entry name" value="Tcf25"/>
    <property type="match status" value="1"/>
</dbReference>
<dbReference type="OMA" id="IWGKMPP"/>
<protein>
    <submittedName>
        <fullName evidence="3 4">Transcription factor 25-like</fullName>
    </submittedName>
</protein>
<gene>
    <name evidence="3 4 5 6" type="primary">LOC106073744</name>
</gene>
<name>A0A9W3B0J3_BIOGL</name>
<dbReference type="GO" id="GO:1990112">
    <property type="term" value="C:RQC complex"/>
    <property type="evidence" value="ECO:0007669"/>
    <property type="project" value="TreeGrafter"/>
</dbReference>
<dbReference type="AlphaFoldDB" id="A0A9W3B0J3"/>
<evidence type="ECO:0000313" key="3">
    <source>
        <dbReference type="RefSeq" id="XP_055892988.1"/>
    </source>
</evidence>
<feature type="compositionally biased region" description="Basic residues" evidence="1">
    <location>
        <begin position="186"/>
        <end position="199"/>
    </location>
</feature>
<organism evidence="2 4">
    <name type="scientific">Biomphalaria glabrata</name>
    <name type="common">Bloodfluke planorb</name>
    <name type="synonym">Freshwater snail</name>
    <dbReference type="NCBI Taxonomy" id="6526"/>
    <lineage>
        <taxon>Eukaryota</taxon>
        <taxon>Metazoa</taxon>
        <taxon>Spiralia</taxon>
        <taxon>Lophotrochozoa</taxon>
        <taxon>Mollusca</taxon>
        <taxon>Gastropoda</taxon>
        <taxon>Heterobranchia</taxon>
        <taxon>Euthyneura</taxon>
        <taxon>Panpulmonata</taxon>
        <taxon>Hygrophila</taxon>
        <taxon>Lymnaeoidea</taxon>
        <taxon>Planorbidae</taxon>
        <taxon>Biomphalaria</taxon>
    </lineage>
</organism>